<feature type="transmembrane region" description="Helical" evidence="2">
    <location>
        <begin position="311"/>
        <end position="332"/>
    </location>
</feature>
<dbReference type="eggNOG" id="COG2311">
    <property type="taxonomic scope" value="Bacteria"/>
</dbReference>
<reference evidence="3 4" key="1">
    <citation type="journal article" date="2004" name="Proc. Natl. Acad. Sci. U.S.A.">
        <title>The complete genomic sequence of Nocardia farcinica IFM 10152.</title>
        <authorList>
            <person name="Ishikawa J."/>
            <person name="Yamashita A."/>
            <person name="Mikami Y."/>
            <person name="Hoshino Y."/>
            <person name="Kurita H."/>
            <person name="Hotta K."/>
            <person name="Shiba T."/>
            <person name="Hattori M."/>
        </authorList>
    </citation>
    <scope>NUCLEOTIDE SEQUENCE [LARGE SCALE GENOMIC DNA]</scope>
    <source>
        <strain evidence="3 4">IFM 10152</strain>
    </source>
</reference>
<dbReference type="OrthoDB" id="4775522at2"/>
<gene>
    <name evidence="3" type="ordered locus">NFA_49880</name>
</gene>
<keyword evidence="2" id="KW-0472">Membrane</keyword>
<feature type="region of interest" description="Disordered" evidence="1">
    <location>
        <begin position="1"/>
        <end position="32"/>
    </location>
</feature>
<proteinExistence type="predicted"/>
<dbReference type="STRING" id="247156.NFA_49880"/>
<dbReference type="AlphaFoldDB" id="Q5YPQ1"/>
<dbReference type="EMBL" id="AP006618">
    <property type="protein sequence ID" value="BAD59840.1"/>
    <property type="molecule type" value="Genomic_DNA"/>
</dbReference>
<feature type="compositionally biased region" description="Basic and acidic residues" evidence="1">
    <location>
        <begin position="428"/>
        <end position="437"/>
    </location>
</feature>
<feature type="compositionally biased region" description="Acidic residues" evidence="1">
    <location>
        <begin position="453"/>
        <end position="465"/>
    </location>
</feature>
<feature type="compositionally biased region" description="Basic and acidic residues" evidence="1">
    <location>
        <begin position="466"/>
        <end position="498"/>
    </location>
</feature>
<feature type="transmembrane region" description="Helical" evidence="2">
    <location>
        <begin position="217"/>
        <end position="238"/>
    </location>
</feature>
<dbReference type="KEGG" id="nfa:NFA_49880"/>
<feature type="transmembrane region" description="Helical" evidence="2">
    <location>
        <begin position="378"/>
        <end position="397"/>
    </location>
</feature>
<dbReference type="InterPro" id="IPR045931">
    <property type="entry name" value="DUF6350"/>
</dbReference>
<sequence>MSSPRNSLVRWTGESPAEPEPAVRSGPATEEPGFLSLTPERARVLLFVAARPAALALLVVTVLVVSTLLTSGGAMTGTSAAIAASWLGMHQVPLEVGKTTLGLLPLLPTAVLLWAAARECARAAVPNGTRTDLAWLLGAALGGPLLVTAVCLAVVTDASGVLPVRPPNTLAAFAWVLGLHLLAAGAGIASRELPRVVDTLRLPPWAVSGIRGAGRSLVRLLACAAAVTVISLFAHYSTIGDIYGGAGDGWGVLGLTVLSVLYMPNVVIGALGVLLGATAEFGTASVGLFSVVGGPVPAVPVLAAMPMGPAAGWWALLLVVPAAVGVLGGLDLARLTRDEIRAPWATLTSAAVTTVLLLVAAVLAGGELGGFGHVGLDLPILAAAGFGWLAVTGWIGLTAARLFPGRTATAGGDHHADEHDDYYDDEHDYYGDDRYDDDHYEDDHYEDDHYEDHDDGEYYADDEHYDDEHYGDDARAADDDSGEDGHHDDRDRRDRFAADESETLEGELVDEPVALAGPRRDHDADIVDAEVVESETDR</sequence>
<dbReference type="GeneID" id="61136779"/>
<dbReference type="RefSeq" id="WP_011211523.1">
    <property type="nucleotide sequence ID" value="NC_006361.1"/>
</dbReference>
<feature type="transmembrane region" description="Helical" evidence="2">
    <location>
        <begin position="170"/>
        <end position="189"/>
    </location>
</feature>
<organism evidence="3 4">
    <name type="scientific">Nocardia farcinica (strain IFM 10152)</name>
    <dbReference type="NCBI Taxonomy" id="247156"/>
    <lineage>
        <taxon>Bacteria</taxon>
        <taxon>Bacillati</taxon>
        <taxon>Actinomycetota</taxon>
        <taxon>Actinomycetes</taxon>
        <taxon>Mycobacteriales</taxon>
        <taxon>Nocardiaceae</taxon>
        <taxon>Nocardia</taxon>
    </lineage>
</organism>
<evidence type="ECO:0000256" key="2">
    <source>
        <dbReference type="SAM" id="Phobius"/>
    </source>
</evidence>
<dbReference type="Pfam" id="PF19877">
    <property type="entry name" value="DUF6350"/>
    <property type="match status" value="1"/>
</dbReference>
<name>Q5YPQ1_NOCFA</name>
<feature type="transmembrane region" description="Helical" evidence="2">
    <location>
        <begin position="250"/>
        <end position="274"/>
    </location>
</feature>
<feature type="compositionally biased region" description="Acidic residues" evidence="1">
    <location>
        <begin position="526"/>
        <end position="538"/>
    </location>
</feature>
<feature type="transmembrane region" description="Helical" evidence="2">
    <location>
        <begin position="101"/>
        <end position="121"/>
    </location>
</feature>
<dbReference type="HOGENOM" id="CLU_020665_3_0_11"/>
<keyword evidence="2" id="KW-0812">Transmembrane</keyword>
<accession>Q5YPQ1</accession>
<feature type="transmembrane region" description="Helical" evidence="2">
    <location>
        <begin position="344"/>
        <end position="366"/>
    </location>
</feature>
<evidence type="ECO:0000313" key="4">
    <source>
        <dbReference type="Proteomes" id="UP000006820"/>
    </source>
</evidence>
<keyword evidence="4" id="KW-1185">Reference proteome</keyword>
<dbReference type="Proteomes" id="UP000006820">
    <property type="component" value="Chromosome"/>
</dbReference>
<protein>
    <submittedName>
        <fullName evidence="3">Uncharacterized protein</fullName>
    </submittedName>
</protein>
<feature type="compositionally biased region" description="Acidic residues" evidence="1">
    <location>
        <begin position="499"/>
        <end position="510"/>
    </location>
</feature>
<feature type="transmembrane region" description="Helical" evidence="2">
    <location>
        <begin position="286"/>
        <end position="305"/>
    </location>
</feature>
<feature type="region of interest" description="Disordered" evidence="1">
    <location>
        <begin position="410"/>
        <end position="538"/>
    </location>
</feature>
<feature type="transmembrane region" description="Helical" evidence="2">
    <location>
        <begin position="133"/>
        <end position="155"/>
    </location>
</feature>
<evidence type="ECO:0000256" key="1">
    <source>
        <dbReference type="SAM" id="MobiDB-lite"/>
    </source>
</evidence>
<keyword evidence="2" id="KW-1133">Transmembrane helix</keyword>
<evidence type="ECO:0000313" key="3">
    <source>
        <dbReference type="EMBL" id="BAD59840.1"/>
    </source>
</evidence>